<sequence>MPILPQGLRKPQTDPTSDQTGFFENDSWLTPDLTPLWVANSAASAAQPAAAPAADQSAAIALYGNFCSVAATVTTSSTSTATKTAAPTTSTATVAATTTTKTTVPAWVNTLTNAQIKADMTAAITNGTVTYAGLLKVFTDVDASLAATKTKLSASQFADLKTIAANLNNGVSTSSYLTYITQAFVNGNAANATWTGGAASSVALGNLATGSTELQFAELIGKWFLGTDLPSSKVVLGSTQFSVSYSNVTKPLFATGGASLNDINQGYLGDCYLLAGLAEVAYKEQSVISSMFTANDNGTYGVRFYVNGTARYVTVNTALANGGTIFNKGGNAIWASLAEKAYAELQASGVYTGNSINYGNSYTTIGNGGAPEIALEAITGATQITDFRAMGGSWGKVVYNSSFGVTGYTTGNSTASVLATIAASLAAGDDVILSSYTNAKDSTGKTTLVASHAMSIYGYNSANGMLQVRNPWGSAAGQYWQTTFEVSLATLLAAGDTITIDNVGDAKKLAASTTTSSSGLKLVSDVSDLSGAASGFVQAIASLTDGGASNVAFTQSLASQQHTLAMPLAA</sequence>
<evidence type="ECO:0000313" key="9">
    <source>
        <dbReference type="Proteomes" id="UP001314635"/>
    </source>
</evidence>
<feature type="active site" evidence="5">
    <location>
        <position position="271"/>
    </location>
</feature>
<protein>
    <submittedName>
        <fullName evidence="8">Peptidase C2</fullName>
    </submittedName>
</protein>
<evidence type="ECO:0000256" key="1">
    <source>
        <dbReference type="ARBA" id="ARBA00007623"/>
    </source>
</evidence>
<dbReference type="PANTHER" id="PTHR10183:SF379">
    <property type="entry name" value="CALPAIN-5"/>
    <property type="match status" value="1"/>
</dbReference>
<keyword evidence="3 5" id="KW-0378">Hydrolase</keyword>
<feature type="domain" description="Calpain catalytic" evidence="7">
    <location>
        <begin position="249"/>
        <end position="480"/>
    </location>
</feature>
<dbReference type="PANTHER" id="PTHR10183">
    <property type="entry name" value="CALPAIN"/>
    <property type="match status" value="1"/>
</dbReference>
<keyword evidence="4 5" id="KW-0788">Thiol protease</keyword>
<dbReference type="InterPro" id="IPR001300">
    <property type="entry name" value="Peptidase_C2_calpain_cat"/>
</dbReference>
<evidence type="ECO:0000256" key="3">
    <source>
        <dbReference type="ARBA" id="ARBA00022801"/>
    </source>
</evidence>
<reference evidence="9" key="1">
    <citation type="journal article" date="2021" name="ISME J.">
        <title>Evolutionary origin and ecological implication of a unique nif island in free-living Bradyrhizobium lineages.</title>
        <authorList>
            <person name="Tao J."/>
        </authorList>
    </citation>
    <scope>NUCLEOTIDE SEQUENCE [LARGE SCALE GENOMIC DNA]</scope>
    <source>
        <strain evidence="9">SZCCT0094</strain>
    </source>
</reference>
<organism evidence="8 9">
    <name type="scientific">Bradyrhizobium denitrificans</name>
    <dbReference type="NCBI Taxonomy" id="2734912"/>
    <lineage>
        <taxon>Bacteria</taxon>
        <taxon>Pseudomonadati</taxon>
        <taxon>Pseudomonadota</taxon>
        <taxon>Alphaproteobacteria</taxon>
        <taxon>Hyphomicrobiales</taxon>
        <taxon>Nitrobacteraceae</taxon>
        <taxon>Bradyrhizobium</taxon>
    </lineage>
</organism>
<evidence type="ECO:0000313" key="8">
    <source>
        <dbReference type="EMBL" id="MBR1137542.1"/>
    </source>
</evidence>
<feature type="active site" evidence="5">
    <location>
        <position position="452"/>
    </location>
</feature>
<comment type="similarity">
    <text evidence="1">Belongs to the peptidase C2 family.</text>
</comment>
<evidence type="ECO:0000259" key="7">
    <source>
        <dbReference type="PROSITE" id="PS50203"/>
    </source>
</evidence>
<dbReference type="Proteomes" id="UP001314635">
    <property type="component" value="Unassembled WGS sequence"/>
</dbReference>
<dbReference type="RefSeq" id="WP_172238449.1">
    <property type="nucleotide sequence ID" value="NZ_JABFDP010000019.1"/>
</dbReference>
<name>A0ABS5G874_9BRAD</name>
<evidence type="ECO:0000256" key="6">
    <source>
        <dbReference type="SAM" id="MobiDB-lite"/>
    </source>
</evidence>
<comment type="caution">
    <text evidence="8">The sequence shown here is derived from an EMBL/GenBank/DDBJ whole genome shotgun (WGS) entry which is preliminary data.</text>
</comment>
<dbReference type="PROSITE" id="PS50203">
    <property type="entry name" value="CALPAIN_CAT"/>
    <property type="match status" value="1"/>
</dbReference>
<dbReference type="InterPro" id="IPR038765">
    <property type="entry name" value="Papain-like_cys_pep_sf"/>
</dbReference>
<evidence type="ECO:0000256" key="4">
    <source>
        <dbReference type="ARBA" id="ARBA00022807"/>
    </source>
</evidence>
<accession>A0ABS5G874</accession>
<feature type="region of interest" description="Disordered" evidence="6">
    <location>
        <begin position="1"/>
        <end position="21"/>
    </location>
</feature>
<evidence type="ECO:0000256" key="2">
    <source>
        <dbReference type="ARBA" id="ARBA00022670"/>
    </source>
</evidence>
<dbReference type="EMBL" id="JAFCLK010000015">
    <property type="protein sequence ID" value="MBR1137542.1"/>
    <property type="molecule type" value="Genomic_DNA"/>
</dbReference>
<dbReference type="Pfam" id="PF00648">
    <property type="entry name" value="Peptidase_C2"/>
    <property type="match status" value="1"/>
</dbReference>
<keyword evidence="2 5" id="KW-0645">Protease</keyword>
<gene>
    <name evidence="8" type="ORF">JQ619_17380</name>
</gene>
<dbReference type="InterPro" id="IPR022684">
    <property type="entry name" value="Calpain_cysteine_protease"/>
</dbReference>
<proteinExistence type="inferred from homology"/>
<dbReference type="SMART" id="SM00230">
    <property type="entry name" value="CysPc"/>
    <property type="match status" value="1"/>
</dbReference>
<feature type="active site" evidence="5">
    <location>
        <position position="470"/>
    </location>
</feature>
<dbReference type="SUPFAM" id="SSF54001">
    <property type="entry name" value="Cysteine proteinases"/>
    <property type="match status" value="1"/>
</dbReference>
<evidence type="ECO:0000256" key="5">
    <source>
        <dbReference type="PROSITE-ProRule" id="PRU00239"/>
    </source>
</evidence>
<keyword evidence="9" id="KW-1185">Reference proteome</keyword>